<dbReference type="Pfam" id="PF00589">
    <property type="entry name" value="Phage_integrase"/>
    <property type="match status" value="1"/>
</dbReference>
<dbReference type="InterPro" id="IPR011010">
    <property type="entry name" value="DNA_brk_join_enz"/>
</dbReference>
<evidence type="ECO:0000313" key="7">
    <source>
        <dbReference type="EMBL" id="MQX37771.1"/>
    </source>
</evidence>
<dbReference type="OrthoDB" id="9814722at2"/>
<dbReference type="PANTHER" id="PTHR30349">
    <property type="entry name" value="PHAGE INTEGRASE-RELATED"/>
    <property type="match status" value="1"/>
</dbReference>
<dbReference type="Gene3D" id="1.10.150.130">
    <property type="match status" value="1"/>
</dbReference>
<proteinExistence type="inferred from homology"/>
<dbReference type="RefSeq" id="WP_153345589.1">
    <property type="nucleotide sequence ID" value="NZ_WIVE01000055.1"/>
</dbReference>
<feature type="region of interest" description="Disordered" evidence="5">
    <location>
        <begin position="123"/>
        <end position="145"/>
    </location>
</feature>
<dbReference type="PANTHER" id="PTHR30349:SF64">
    <property type="entry name" value="PROPHAGE INTEGRASE INTD-RELATED"/>
    <property type="match status" value="1"/>
</dbReference>
<sequence>MANIQKRERKSGTVYLADVRIHGFPRQKKTFKRLTDAKLWAQQTEAAIRKGEFQNVVSTARGKTLNDVIERYRDDVLPYKAPSTQRAETTYLAFWERELGKYALSYIEPQLISAKLRELGEAGDGRRKADDGEAAKPVKTAPKSRKTLKHYRDTLALLLKHAKQWGWTAVNPIDGVNKITKIRNERMRFLDDEERTALLAACKASENEHLYPVVIFALSTGARKNEVLSLTFGDVDLKRGVAILRNTKNGDTRTVPIVTALQKLLAAHMKQVEAHYEKLDHAPPAKWLFPRRDGMAPIDVRTAWENARAAAGLVDFRFHDIRHSTASYLAMNGASLVEIAEVLGHRTLQMVRRYAHLSESHVKELVQSVNDKVLPAEL</sequence>
<comment type="caution">
    <text evidence="7">The sequence shown here is derived from an EMBL/GenBank/DDBJ whole genome shotgun (WGS) entry which is preliminary data.</text>
</comment>
<dbReference type="SUPFAM" id="SSF56349">
    <property type="entry name" value="DNA breaking-rejoining enzymes"/>
    <property type="match status" value="1"/>
</dbReference>
<keyword evidence="2" id="KW-0229">DNA integration</keyword>
<dbReference type="GO" id="GO:0015074">
    <property type="term" value="P:DNA integration"/>
    <property type="evidence" value="ECO:0007669"/>
    <property type="project" value="UniProtKB-KW"/>
</dbReference>
<name>A0A7X1ZHK4_9PROT</name>
<evidence type="ECO:0000256" key="3">
    <source>
        <dbReference type="ARBA" id="ARBA00023125"/>
    </source>
</evidence>
<keyword evidence="3" id="KW-0238">DNA-binding</keyword>
<keyword evidence="4" id="KW-0233">DNA recombination</keyword>
<dbReference type="CDD" id="cd00796">
    <property type="entry name" value="INT_Rci_Hp1_C"/>
    <property type="match status" value="1"/>
</dbReference>
<feature type="compositionally biased region" description="Basic and acidic residues" evidence="5">
    <location>
        <begin position="123"/>
        <end position="136"/>
    </location>
</feature>
<reference evidence="7 8" key="1">
    <citation type="submission" date="2019-10" db="EMBL/GenBank/DDBJ databases">
        <title>Draft whole-genome sequence of the purple nonsulfur photosynthetic bacterium Roseospira navarrensis DSM 15114.</title>
        <authorList>
            <person name="Kyndt J.A."/>
            <person name="Meyer T.E."/>
        </authorList>
    </citation>
    <scope>NUCLEOTIDE SEQUENCE [LARGE SCALE GENOMIC DNA]</scope>
    <source>
        <strain evidence="7 8">DSM 15114</strain>
    </source>
</reference>
<accession>A0A7X1ZHK4</accession>
<dbReference type="GO" id="GO:0006310">
    <property type="term" value="P:DNA recombination"/>
    <property type="evidence" value="ECO:0007669"/>
    <property type="project" value="UniProtKB-KW"/>
</dbReference>
<feature type="domain" description="Tyr recombinase" evidence="6">
    <location>
        <begin position="185"/>
        <end position="367"/>
    </location>
</feature>
<evidence type="ECO:0000259" key="6">
    <source>
        <dbReference type="PROSITE" id="PS51898"/>
    </source>
</evidence>
<gene>
    <name evidence="7" type="ORF">GHC57_14715</name>
</gene>
<dbReference type="InterPro" id="IPR050090">
    <property type="entry name" value="Tyrosine_recombinase_XerCD"/>
</dbReference>
<evidence type="ECO:0000313" key="8">
    <source>
        <dbReference type="Proteomes" id="UP000434582"/>
    </source>
</evidence>
<organism evidence="7 8">
    <name type="scientific">Roseospira navarrensis</name>
    <dbReference type="NCBI Taxonomy" id="140058"/>
    <lineage>
        <taxon>Bacteria</taxon>
        <taxon>Pseudomonadati</taxon>
        <taxon>Pseudomonadota</taxon>
        <taxon>Alphaproteobacteria</taxon>
        <taxon>Rhodospirillales</taxon>
        <taxon>Rhodospirillaceae</taxon>
        <taxon>Roseospira</taxon>
    </lineage>
</organism>
<evidence type="ECO:0000256" key="2">
    <source>
        <dbReference type="ARBA" id="ARBA00022908"/>
    </source>
</evidence>
<dbReference type="EMBL" id="WIVE01000055">
    <property type="protein sequence ID" value="MQX37771.1"/>
    <property type="molecule type" value="Genomic_DNA"/>
</dbReference>
<dbReference type="Proteomes" id="UP000434582">
    <property type="component" value="Unassembled WGS sequence"/>
</dbReference>
<dbReference type="GO" id="GO:0003677">
    <property type="term" value="F:DNA binding"/>
    <property type="evidence" value="ECO:0007669"/>
    <property type="project" value="UniProtKB-KW"/>
</dbReference>
<dbReference type="InterPro" id="IPR002104">
    <property type="entry name" value="Integrase_catalytic"/>
</dbReference>
<dbReference type="Gene3D" id="1.10.443.10">
    <property type="entry name" value="Intergrase catalytic core"/>
    <property type="match status" value="1"/>
</dbReference>
<dbReference type="AlphaFoldDB" id="A0A7X1ZHK4"/>
<protein>
    <submittedName>
        <fullName evidence="7">Tyrosine-type recombinase/integrase</fullName>
    </submittedName>
</protein>
<keyword evidence="8" id="KW-1185">Reference proteome</keyword>
<evidence type="ECO:0000256" key="1">
    <source>
        <dbReference type="ARBA" id="ARBA00008857"/>
    </source>
</evidence>
<dbReference type="PROSITE" id="PS51898">
    <property type="entry name" value="TYR_RECOMBINASE"/>
    <property type="match status" value="1"/>
</dbReference>
<dbReference type="InterPro" id="IPR010998">
    <property type="entry name" value="Integrase_recombinase_N"/>
</dbReference>
<dbReference type="InterPro" id="IPR013762">
    <property type="entry name" value="Integrase-like_cat_sf"/>
</dbReference>
<comment type="similarity">
    <text evidence="1">Belongs to the 'phage' integrase family.</text>
</comment>
<evidence type="ECO:0000256" key="4">
    <source>
        <dbReference type="ARBA" id="ARBA00023172"/>
    </source>
</evidence>
<evidence type="ECO:0000256" key="5">
    <source>
        <dbReference type="SAM" id="MobiDB-lite"/>
    </source>
</evidence>